<dbReference type="InterPro" id="IPR000905">
    <property type="entry name" value="Gcp-like_dom"/>
</dbReference>
<organism evidence="2 3">
    <name type="scientific">Sphingobacterium haloxyli</name>
    <dbReference type="NCBI Taxonomy" id="2100533"/>
    <lineage>
        <taxon>Bacteria</taxon>
        <taxon>Pseudomonadati</taxon>
        <taxon>Bacteroidota</taxon>
        <taxon>Sphingobacteriia</taxon>
        <taxon>Sphingobacteriales</taxon>
        <taxon>Sphingobacteriaceae</taxon>
        <taxon>Sphingobacterium</taxon>
    </lineage>
</organism>
<keyword evidence="3" id="KW-1185">Reference proteome</keyword>
<reference evidence="2 3" key="1">
    <citation type="submission" date="2018-02" db="EMBL/GenBank/DDBJ databases">
        <title>The draft genome of Sphingobacterium sp. 5JN-11.</title>
        <authorList>
            <person name="Liu L."/>
            <person name="Li L."/>
            <person name="Liang L."/>
            <person name="Zhang X."/>
            <person name="Wang T."/>
        </authorList>
    </citation>
    <scope>NUCLEOTIDE SEQUENCE [LARGE SCALE GENOMIC DNA]</scope>
    <source>
        <strain evidence="2 3">5JN-11</strain>
    </source>
</reference>
<dbReference type="Pfam" id="PF00814">
    <property type="entry name" value="TsaD"/>
    <property type="match status" value="1"/>
</dbReference>
<accession>A0A2S9J5D3</accession>
<dbReference type="PANTHER" id="PTHR11735">
    <property type="entry name" value="TRNA N6-ADENOSINE THREONYLCARBAMOYLTRANSFERASE"/>
    <property type="match status" value="1"/>
</dbReference>
<dbReference type="PANTHER" id="PTHR11735:SF11">
    <property type="entry name" value="TRNA THREONYLCARBAMOYLADENOSINE BIOSYNTHESIS PROTEIN TSAB"/>
    <property type="match status" value="1"/>
</dbReference>
<dbReference type="EMBL" id="PVBQ01000005">
    <property type="protein sequence ID" value="PRD48008.1"/>
    <property type="molecule type" value="Genomic_DNA"/>
</dbReference>
<dbReference type="RefSeq" id="WP_105716635.1">
    <property type="nucleotide sequence ID" value="NZ_PVBQ01000005.1"/>
</dbReference>
<dbReference type="GO" id="GO:0005829">
    <property type="term" value="C:cytosol"/>
    <property type="evidence" value="ECO:0007669"/>
    <property type="project" value="TreeGrafter"/>
</dbReference>
<protein>
    <submittedName>
        <fullName evidence="2">tRNA (Adenosine(37)-N6)-threonylcarbamoyltransferase complex dimerization subunit type 1 TsaB</fullName>
    </submittedName>
</protein>
<dbReference type="CDD" id="cd24032">
    <property type="entry name" value="ASKHA_NBD_TsaB"/>
    <property type="match status" value="1"/>
</dbReference>
<dbReference type="Gene3D" id="3.30.420.40">
    <property type="match status" value="2"/>
</dbReference>
<sequence>MIDNIYILQIETATPVCSVAIGKNGETIAKIEADAPNLHASHLTLFIEQVLDTAAVTRESLHAVAISMGPGSYTGLRIGVSTAKGLCYALDIPLIAVNTLEAMVHGFVPQKTASDETSIYVPMIDARRMEVYMAQYNAKLQGVEHTVARIIDNQAFADENKGQKYILFGSGADKFEALFDENETVQVKVGFRNSASFFDKLAFQKFQQGLFEDVVYFEPYYLKDFIATTPKKR</sequence>
<dbReference type="Proteomes" id="UP000239711">
    <property type="component" value="Unassembled WGS sequence"/>
</dbReference>
<proteinExistence type="predicted"/>
<feature type="domain" description="Gcp-like" evidence="1">
    <location>
        <begin position="36"/>
        <end position="155"/>
    </location>
</feature>
<comment type="caution">
    <text evidence="2">The sequence shown here is derived from an EMBL/GenBank/DDBJ whole genome shotgun (WGS) entry which is preliminary data.</text>
</comment>
<dbReference type="GO" id="GO:0016740">
    <property type="term" value="F:transferase activity"/>
    <property type="evidence" value="ECO:0007669"/>
    <property type="project" value="UniProtKB-KW"/>
</dbReference>
<name>A0A2S9J5D3_9SPHI</name>
<evidence type="ECO:0000259" key="1">
    <source>
        <dbReference type="Pfam" id="PF00814"/>
    </source>
</evidence>
<gene>
    <name evidence="2" type="primary">tsaB</name>
    <name evidence="2" type="ORF">C5745_08355</name>
</gene>
<dbReference type="OrthoDB" id="9784166at2"/>
<evidence type="ECO:0000313" key="3">
    <source>
        <dbReference type="Proteomes" id="UP000239711"/>
    </source>
</evidence>
<dbReference type="InterPro" id="IPR022496">
    <property type="entry name" value="T6A_TsaB"/>
</dbReference>
<dbReference type="AlphaFoldDB" id="A0A2S9J5D3"/>
<dbReference type="GO" id="GO:0002949">
    <property type="term" value="P:tRNA threonylcarbamoyladenosine modification"/>
    <property type="evidence" value="ECO:0007669"/>
    <property type="project" value="InterPro"/>
</dbReference>
<keyword evidence="2" id="KW-0808">Transferase</keyword>
<dbReference type="NCBIfam" id="TIGR03725">
    <property type="entry name" value="T6A_YeaZ"/>
    <property type="match status" value="1"/>
</dbReference>
<dbReference type="SUPFAM" id="SSF53067">
    <property type="entry name" value="Actin-like ATPase domain"/>
    <property type="match status" value="2"/>
</dbReference>
<dbReference type="InterPro" id="IPR043129">
    <property type="entry name" value="ATPase_NBD"/>
</dbReference>
<evidence type="ECO:0000313" key="2">
    <source>
        <dbReference type="EMBL" id="PRD48008.1"/>
    </source>
</evidence>